<gene>
    <name evidence="1" type="ORF">NM208_g1227</name>
</gene>
<proteinExistence type="predicted"/>
<sequence length="329" mass="37375">MSSCQASQLFRQQLPPDSQRLEEPVEETTSELDHANQAHNEASNASADISQETESNRENNEAVRSTQQRHDELPGLTPIAAPAQPELSSFDRAMIRRLFVIVRNLCREMAQSRVFLNFVPPLQEVPSTAFTEPGSRAFFDLVSQSINVRCDTVRGYPNKTLQSLIMRLLWEKFRDRSLRLHLTVANRSSLVQHIKGFYLPITARPLPVAEYHRLAERVVDSWLEFQYAILGYNGSDTFRFYELPDPTFGRGLRRQDLDPLGVSLIYRSNTQIRDSRGDMAGLVVFGGLMRESPAGPMYEARAQIVVYRLAGGEEDRVRVPGRIRRALPS</sequence>
<organism evidence="1 2">
    <name type="scientific">Fusarium decemcellulare</name>
    <dbReference type="NCBI Taxonomy" id="57161"/>
    <lineage>
        <taxon>Eukaryota</taxon>
        <taxon>Fungi</taxon>
        <taxon>Dikarya</taxon>
        <taxon>Ascomycota</taxon>
        <taxon>Pezizomycotina</taxon>
        <taxon>Sordariomycetes</taxon>
        <taxon>Hypocreomycetidae</taxon>
        <taxon>Hypocreales</taxon>
        <taxon>Nectriaceae</taxon>
        <taxon>Fusarium</taxon>
        <taxon>Fusarium decemcellulare species complex</taxon>
    </lineage>
</organism>
<keyword evidence="2" id="KW-1185">Reference proteome</keyword>
<accession>A0ACC1SWM8</accession>
<name>A0ACC1SWM8_9HYPO</name>
<evidence type="ECO:0000313" key="1">
    <source>
        <dbReference type="EMBL" id="KAJ3547987.1"/>
    </source>
</evidence>
<evidence type="ECO:0000313" key="2">
    <source>
        <dbReference type="Proteomes" id="UP001148629"/>
    </source>
</evidence>
<dbReference type="Proteomes" id="UP001148629">
    <property type="component" value="Unassembled WGS sequence"/>
</dbReference>
<dbReference type="EMBL" id="JANRMS010000061">
    <property type="protein sequence ID" value="KAJ3547987.1"/>
    <property type="molecule type" value="Genomic_DNA"/>
</dbReference>
<protein>
    <submittedName>
        <fullName evidence="1">Uncharacterized protein</fullName>
    </submittedName>
</protein>
<reference evidence="1" key="1">
    <citation type="submission" date="2022-08" db="EMBL/GenBank/DDBJ databases">
        <title>Genome Sequence of Fusarium decemcellulare.</title>
        <authorList>
            <person name="Buettner E."/>
        </authorList>
    </citation>
    <scope>NUCLEOTIDE SEQUENCE</scope>
    <source>
        <strain evidence="1">Babe19</strain>
    </source>
</reference>
<comment type="caution">
    <text evidence="1">The sequence shown here is derived from an EMBL/GenBank/DDBJ whole genome shotgun (WGS) entry which is preliminary data.</text>
</comment>